<evidence type="ECO:0000313" key="3">
    <source>
        <dbReference type="WBParaSite" id="SRDH1_11380.4"/>
    </source>
</evidence>
<accession>A0AA85EJX5</accession>
<keyword evidence="1" id="KW-0812">Transmembrane</keyword>
<keyword evidence="2" id="KW-1185">Reference proteome</keyword>
<name>A0AA85EJX5_9TREM</name>
<dbReference type="AlphaFoldDB" id="A0AA85EJX5"/>
<reference evidence="2" key="1">
    <citation type="submission" date="2022-06" db="EMBL/GenBank/DDBJ databases">
        <authorList>
            <person name="Berger JAMES D."/>
            <person name="Berger JAMES D."/>
        </authorList>
    </citation>
    <scope>NUCLEOTIDE SEQUENCE [LARGE SCALE GENOMIC DNA]</scope>
</reference>
<dbReference type="WBParaSite" id="SRDH1_11380.4">
    <property type="protein sequence ID" value="SRDH1_11380.4"/>
    <property type="gene ID" value="SRDH1_11380"/>
</dbReference>
<protein>
    <submittedName>
        <fullName evidence="3">Uncharacterized protein</fullName>
    </submittedName>
</protein>
<reference evidence="3" key="2">
    <citation type="submission" date="2023-11" db="UniProtKB">
        <authorList>
            <consortium name="WormBaseParasite"/>
        </authorList>
    </citation>
    <scope>IDENTIFICATION</scope>
</reference>
<sequence length="169" mass="19169">MTLTKSLLEGLDDSIAERGFSVVEDEYFQAAVPNHLFDASNLVSNELTLISNIVKSDISKSSYYHGSSELYQLLDLLIRSFENIVSKHDDLIKYLVTIDKEESYLPISLTSHKKAVETIMSLDFCLTSQSSANSTFDSRKRLMELVLDSVIVYQFIILIMVCRKITLRS</sequence>
<organism evidence="2 3">
    <name type="scientific">Schistosoma rodhaini</name>
    <dbReference type="NCBI Taxonomy" id="6188"/>
    <lineage>
        <taxon>Eukaryota</taxon>
        <taxon>Metazoa</taxon>
        <taxon>Spiralia</taxon>
        <taxon>Lophotrochozoa</taxon>
        <taxon>Platyhelminthes</taxon>
        <taxon>Trematoda</taxon>
        <taxon>Digenea</taxon>
        <taxon>Strigeidida</taxon>
        <taxon>Schistosomatoidea</taxon>
        <taxon>Schistosomatidae</taxon>
        <taxon>Schistosoma</taxon>
    </lineage>
</organism>
<keyword evidence="1" id="KW-0472">Membrane</keyword>
<proteinExistence type="predicted"/>
<dbReference type="Proteomes" id="UP000050792">
    <property type="component" value="Unassembled WGS sequence"/>
</dbReference>
<feature type="transmembrane region" description="Helical" evidence="1">
    <location>
        <begin position="145"/>
        <end position="166"/>
    </location>
</feature>
<evidence type="ECO:0000256" key="1">
    <source>
        <dbReference type="SAM" id="Phobius"/>
    </source>
</evidence>
<keyword evidence="1" id="KW-1133">Transmembrane helix</keyword>
<evidence type="ECO:0000313" key="2">
    <source>
        <dbReference type="Proteomes" id="UP000050792"/>
    </source>
</evidence>